<comment type="caution">
    <text evidence="1">The sequence shown here is derived from an EMBL/GenBank/DDBJ whole genome shotgun (WGS) entry which is preliminary data.</text>
</comment>
<organism evidence="1 2">
    <name type="scientific">Dyadobacter helix</name>
    <dbReference type="NCBI Taxonomy" id="2822344"/>
    <lineage>
        <taxon>Bacteria</taxon>
        <taxon>Pseudomonadati</taxon>
        <taxon>Bacteroidota</taxon>
        <taxon>Cytophagia</taxon>
        <taxon>Cytophagales</taxon>
        <taxon>Spirosomataceae</taxon>
        <taxon>Dyadobacter</taxon>
    </lineage>
</organism>
<dbReference type="EMBL" id="CAJRAF010000002">
    <property type="protein sequence ID" value="CAG5000132.1"/>
    <property type="molecule type" value="Genomic_DNA"/>
</dbReference>
<protein>
    <submittedName>
        <fullName evidence="1">Uncharacterized protein</fullName>
    </submittedName>
</protein>
<reference evidence="1" key="1">
    <citation type="submission" date="2021-04" db="EMBL/GenBank/DDBJ databases">
        <authorList>
            <person name="Rodrigo-Torres L."/>
            <person name="Arahal R. D."/>
            <person name="Lucena T."/>
        </authorList>
    </citation>
    <scope>NUCLEOTIDE SEQUENCE</scope>
    <source>
        <strain evidence="1">CECT 9275</strain>
    </source>
</reference>
<keyword evidence="2" id="KW-1185">Reference proteome</keyword>
<accession>A0A916JCI7</accession>
<dbReference type="Proteomes" id="UP000680038">
    <property type="component" value="Unassembled WGS sequence"/>
</dbReference>
<gene>
    <name evidence="1" type="ORF">DYBT9275_02398</name>
</gene>
<proteinExistence type="predicted"/>
<dbReference type="RefSeq" id="WP_215239036.1">
    <property type="nucleotide sequence ID" value="NZ_CAJRAF010000002.1"/>
</dbReference>
<evidence type="ECO:0000313" key="2">
    <source>
        <dbReference type="Proteomes" id="UP000680038"/>
    </source>
</evidence>
<dbReference type="AlphaFoldDB" id="A0A916JCI7"/>
<evidence type="ECO:0000313" key="1">
    <source>
        <dbReference type="EMBL" id="CAG5000132.1"/>
    </source>
</evidence>
<name>A0A916JCI7_9BACT</name>
<sequence length="59" mass="7129">MENILYKVVAPEMVWIYYYDELKNKHFRELLGAEARRFIDDIPNFSKEPGQMFKNADDE</sequence>